<dbReference type="SUPFAM" id="SSF53850">
    <property type="entry name" value="Periplasmic binding protein-like II"/>
    <property type="match status" value="1"/>
</dbReference>
<keyword evidence="2" id="KW-0805">Transcription regulation</keyword>
<evidence type="ECO:0000313" key="6">
    <source>
        <dbReference type="EMBL" id="AUH32131.1"/>
    </source>
</evidence>
<dbReference type="Pfam" id="PF00126">
    <property type="entry name" value="HTH_1"/>
    <property type="match status" value="1"/>
</dbReference>
<dbReference type="InterPro" id="IPR017685">
    <property type="entry name" value="ArgP"/>
</dbReference>
<name>A0A2K9EZ16_9RHOB</name>
<dbReference type="Proteomes" id="UP000233742">
    <property type="component" value="Chromosome"/>
</dbReference>
<reference evidence="6 7" key="1">
    <citation type="submission" date="2017-12" db="EMBL/GenBank/DDBJ databases">
        <authorList>
            <person name="Hurst M.R.H."/>
        </authorList>
    </citation>
    <scope>NUCLEOTIDE SEQUENCE [LARGE SCALE GENOMIC DNA]</scope>
    <source>
        <strain evidence="6 7">BM15</strain>
    </source>
</reference>
<dbReference type="AlphaFoldDB" id="A0A2K9EZ16"/>
<evidence type="ECO:0000256" key="4">
    <source>
        <dbReference type="ARBA" id="ARBA00023163"/>
    </source>
</evidence>
<dbReference type="NCBIfam" id="TIGR03298">
    <property type="entry name" value="argP"/>
    <property type="match status" value="1"/>
</dbReference>
<keyword evidence="4" id="KW-0804">Transcription</keyword>
<evidence type="ECO:0000313" key="7">
    <source>
        <dbReference type="Proteomes" id="UP000233742"/>
    </source>
</evidence>
<evidence type="ECO:0000256" key="3">
    <source>
        <dbReference type="ARBA" id="ARBA00023125"/>
    </source>
</evidence>
<dbReference type="NCBIfam" id="NF009888">
    <property type="entry name" value="PRK13348.1"/>
    <property type="match status" value="1"/>
</dbReference>
<proteinExistence type="inferred from homology"/>
<dbReference type="InterPro" id="IPR050176">
    <property type="entry name" value="LTTR"/>
</dbReference>
<dbReference type="SUPFAM" id="SSF46785">
    <property type="entry name" value="Winged helix' DNA-binding domain"/>
    <property type="match status" value="1"/>
</dbReference>
<dbReference type="Gene3D" id="1.10.10.10">
    <property type="entry name" value="Winged helix-like DNA-binding domain superfamily/Winged helix DNA-binding domain"/>
    <property type="match status" value="1"/>
</dbReference>
<dbReference type="PRINTS" id="PR00039">
    <property type="entry name" value="HTHLYSR"/>
</dbReference>
<dbReference type="InterPro" id="IPR005119">
    <property type="entry name" value="LysR_subst-bd"/>
</dbReference>
<evidence type="ECO:0000256" key="1">
    <source>
        <dbReference type="ARBA" id="ARBA00009437"/>
    </source>
</evidence>
<dbReference type="InterPro" id="IPR000847">
    <property type="entry name" value="LysR_HTH_N"/>
</dbReference>
<dbReference type="NCBIfam" id="NF002964">
    <property type="entry name" value="PRK03635.1"/>
    <property type="match status" value="1"/>
</dbReference>
<gene>
    <name evidence="6" type="ORF">CUV01_00795</name>
</gene>
<feature type="domain" description="HTH lysR-type" evidence="5">
    <location>
        <begin position="2"/>
        <end position="58"/>
    </location>
</feature>
<dbReference type="GO" id="GO:0003700">
    <property type="term" value="F:DNA-binding transcription factor activity"/>
    <property type="evidence" value="ECO:0007669"/>
    <property type="project" value="InterPro"/>
</dbReference>
<evidence type="ECO:0000256" key="2">
    <source>
        <dbReference type="ARBA" id="ARBA00023015"/>
    </source>
</evidence>
<dbReference type="Gene3D" id="3.40.190.290">
    <property type="match status" value="1"/>
</dbReference>
<dbReference type="Pfam" id="PF03466">
    <property type="entry name" value="LysR_substrate"/>
    <property type="match status" value="1"/>
</dbReference>
<organism evidence="6 7">
    <name type="scientific">Paracoccus tegillarcae</name>
    <dbReference type="NCBI Taxonomy" id="1529068"/>
    <lineage>
        <taxon>Bacteria</taxon>
        <taxon>Pseudomonadati</taxon>
        <taxon>Pseudomonadota</taxon>
        <taxon>Alphaproteobacteria</taxon>
        <taxon>Rhodobacterales</taxon>
        <taxon>Paracoccaceae</taxon>
        <taxon>Paracoccus</taxon>
    </lineage>
</organism>
<dbReference type="PROSITE" id="PS50931">
    <property type="entry name" value="HTH_LYSR"/>
    <property type="match status" value="1"/>
</dbReference>
<dbReference type="InterPro" id="IPR036388">
    <property type="entry name" value="WH-like_DNA-bd_sf"/>
</dbReference>
<dbReference type="EMBL" id="CP025408">
    <property type="protein sequence ID" value="AUH32131.1"/>
    <property type="molecule type" value="Genomic_DNA"/>
</dbReference>
<accession>A0A2K9EZ16</accession>
<comment type="similarity">
    <text evidence="1">Belongs to the LysR transcriptional regulatory family.</text>
</comment>
<dbReference type="GO" id="GO:0003677">
    <property type="term" value="F:DNA binding"/>
    <property type="evidence" value="ECO:0007669"/>
    <property type="project" value="UniProtKB-KW"/>
</dbReference>
<dbReference type="OrthoDB" id="3252676at2"/>
<dbReference type="RefSeq" id="WP_101458810.1">
    <property type="nucleotide sequence ID" value="NZ_CP025408.1"/>
</dbReference>
<dbReference type="PANTHER" id="PTHR30579:SF2">
    <property type="entry name" value="HTH-TYPE TRANSCRIPTIONAL REGULATOR ARGP"/>
    <property type="match status" value="1"/>
</dbReference>
<dbReference type="KEGG" id="paro:CUV01_00795"/>
<sequence>MLDYPALAALAQVIRTGSFEGAAAALGVTQSAISQRIKTLEERTGAVLIHRGPPPEPTEQGARLIAHYDQVMLLEADLHGASGPQPVIRVAVNADSLATWAMPALAAAPGLLDLVIDDQDHADQWLRAGQVAAAITADPGPVPGCDSFPLGAMRYLAGASEDFMARHFPNGPTPQALSRAPMLTFNTKDALQLRWLRQVTGRRLSPPPPTHLIPSTQAFVSAARLGVGWGMNPEDLHCDPADGGPLVALFPDHPLDIPLHWQVARIAAGPLAPLTRAIRAAAARALRPIDR</sequence>
<evidence type="ECO:0000259" key="5">
    <source>
        <dbReference type="PROSITE" id="PS50931"/>
    </source>
</evidence>
<dbReference type="PANTHER" id="PTHR30579">
    <property type="entry name" value="TRANSCRIPTIONAL REGULATOR"/>
    <property type="match status" value="1"/>
</dbReference>
<keyword evidence="7" id="KW-1185">Reference proteome</keyword>
<keyword evidence="3 6" id="KW-0238">DNA-binding</keyword>
<protein>
    <submittedName>
        <fullName evidence="6">ArgP/LysG family DNA-binding transcriptional regulator</fullName>
    </submittedName>
</protein>
<dbReference type="InterPro" id="IPR036390">
    <property type="entry name" value="WH_DNA-bd_sf"/>
</dbReference>